<dbReference type="CDD" id="cd00924">
    <property type="entry name" value="Cyt_c_Oxidase_Vb"/>
    <property type="match status" value="1"/>
</dbReference>
<reference evidence="4" key="2">
    <citation type="submission" date="2021-10" db="EMBL/GenBank/DDBJ databases">
        <title>Phylogenomics reveals ancestral predisposition of the termite-cultivated fungus Termitomyces towards a domesticated lifestyle.</title>
        <authorList>
            <person name="Auxier B."/>
            <person name="Grum-Grzhimaylo A."/>
            <person name="Cardenas M.E."/>
            <person name="Lodge J.D."/>
            <person name="Laessoe T."/>
            <person name="Pedersen O."/>
            <person name="Smith M.E."/>
            <person name="Kuyper T.W."/>
            <person name="Franco-Molano E.A."/>
            <person name="Baroni T.J."/>
            <person name="Aanen D.K."/>
        </authorList>
    </citation>
    <scope>NUCLEOTIDE SEQUENCE</scope>
    <source>
        <strain evidence="4">D49</strain>
    </source>
</reference>
<dbReference type="EMBL" id="JABCKI010000160">
    <property type="protein sequence ID" value="KAG5652115.1"/>
    <property type="molecule type" value="Genomic_DNA"/>
</dbReference>
<feature type="binding site" evidence="3">
    <location>
        <position position="135"/>
    </location>
    <ligand>
        <name>Zn(2+)</name>
        <dbReference type="ChEBI" id="CHEBI:29105"/>
    </ligand>
</feature>
<dbReference type="Pfam" id="PF01215">
    <property type="entry name" value="COX5B"/>
    <property type="match status" value="1"/>
</dbReference>
<protein>
    <submittedName>
        <fullName evidence="4">Uncharacterized protein</fullName>
    </submittedName>
</protein>
<feature type="binding site" evidence="3">
    <location>
        <position position="112"/>
    </location>
    <ligand>
        <name>Zn(2+)</name>
        <dbReference type="ChEBI" id="CHEBI:29105"/>
    </ligand>
</feature>
<dbReference type="AlphaFoldDB" id="A0A9P7GMQ6"/>
<dbReference type="GO" id="GO:0006123">
    <property type="term" value="P:mitochondrial electron transport, cytochrome c to oxygen"/>
    <property type="evidence" value="ECO:0007669"/>
    <property type="project" value="InterPro"/>
</dbReference>
<dbReference type="PANTHER" id="PTHR10122">
    <property type="entry name" value="CYTOCHROME C OXIDASE SUBUNIT 5B, MITOCHONDRIAL"/>
    <property type="match status" value="1"/>
</dbReference>
<evidence type="ECO:0000256" key="1">
    <source>
        <dbReference type="ARBA" id="ARBA00022723"/>
    </source>
</evidence>
<dbReference type="InterPro" id="IPR036972">
    <property type="entry name" value="Cyt_c_oxidase_su5b_sf"/>
</dbReference>
<accession>A0A9P7GMQ6</accession>
<evidence type="ECO:0000313" key="4">
    <source>
        <dbReference type="EMBL" id="KAG5652115.1"/>
    </source>
</evidence>
<dbReference type="GO" id="GO:0005740">
    <property type="term" value="C:mitochondrial envelope"/>
    <property type="evidence" value="ECO:0007669"/>
    <property type="project" value="InterPro"/>
</dbReference>
<evidence type="ECO:0000256" key="2">
    <source>
        <dbReference type="ARBA" id="ARBA00022833"/>
    </source>
</evidence>
<dbReference type="InterPro" id="IPR002124">
    <property type="entry name" value="Cyt_c_oxidase_su5b"/>
</dbReference>
<keyword evidence="2 3" id="KW-0862">Zinc</keyword>
<sequence>MFRSAVRAARPVAIAARSALKPQASSPFRALHTTLRVSSGGPAPPQLYGEGGKPGQVPSDVEQATGLERLQLLGELEGVKVFDDSPLEATRIGTKANPVLVPSYDVERIVGCTGVPADSHDVLWFNVTQQRQARCSECGSVYALDVQSGPLEHSHLEHAEHSH</sequence>
<evidence type="ECO:0000256" key="3">
    <source>
        <dbReference type="PIRSR" id="PIRSR602124-2"/>
    </source>
</evidence>
<dbReference type="PANTHER" id="PTHR10122:SF0">
    <property type="entry name" value="CYTOCHROME C OXIDASE SUBUNIT 5B, ISOFORM A-RELATED"/>
    <property type="match status" value="1"/>
</dbReference>
<dbReference type="Proteomes" id="UP000717328">
    <property type="component" value="Unassembled WGS sequence"/>
</dbReference>
<dbReference type="GO" id="GO:0045277">
    <property type="term" value="C:respiratory chain complex IV"/>
    <property type="evidence" value="ECO:0007669"/>
    <property type="project" value="InterPro"/>
</dbReference>
<reference evidence="4" key="1">
    <citation type="submission" date="2021-02" db="EMBL/GenBank/DDBJ databases">
        <authorList>
            <person name="Nieuwenhuis M."/>
            <person name="Van De Peppel L.J.J."/>
        </authorList>
    </citation>
    <scope>NUCLEOTIDE SEQUENCE</scope>
    <source>
        <strain evidence="4">D49</strain>
    </source>
</reference>
<name>A0A9P7GMQ6_9AGAR</name>
<dbReference type="SUPFAM" id="SSF57802">
    <property type="entry name" value="Rubredoxin-like"/>
    <property type="match status" value="1"/>
</dbReference>
<feature type="binding site" evidence="3">
    <location>
        <position position="120"/>
    </location>
    <ligand>
        <name>Zn(2+)</name>
        <dbReference type="ChEBI" id="CHEBI:29105"/>
    </ligand>
</feature>
<dbReference type="PROSITE" id="PS51359">
    <property type="entry name" value="COX5B_2"/>
    <property type="match status" value="1"/>
</dbReference>
<evidence type="ECO:0000313" key="5">
    <source>
        <dbReference type="Proteomes" id="UP000717328"/>
    </source>
</evidence>
<proteinExistence type="predicted"/>
<dbReference type="OrthoDB" id="10249250at2759"/>
<comment type="caution">
    <text evidence="4">The sequence shown here is derived from an EMBL/GenBank/DDBJ whole genome shotgun (WGS) entry which is preliminary data.</text>
</comment>
<keyword evidence="5" id="KW-1185">Reference proteome</keyword>
<feature type="binding site" evidence="3">
    <location>
        <position position="138"/>
    </location>
    <ligand>
        <name>Zn(2+)</name>
        <dbReference type="ChEBI" id="CHEBI:29105"/>
    </ligand>
</feature>
<dbReference type="Gene3D" id="2.60.11.10">
    <property type="entry name" value="Cytochrome c oxidase, subunit Vb"/>
    <property type="match status" value="1"/>
</dbReference>
<gene>
    <name evidence="4" type="ORF">H0H81_006252</name>
</gene>
<organism evidence="4 5">
    <name type="scientific">Sphagnurus paluster</name>
    <dbReference type="NCBI Taxonomy" id="117069"/>
    <lineage>
        <taxon>Eukaryota</taxon>
        <taxon>Fungi</taxon>
        <taxon>Dikarya</taxon>
        <taxon>Basidiomycota</taxon>
        <taxon>Agaricomycotina</taxon>
        <taxon>Agaricomycetes</taxon>
        <taxon>Agaricomycetidae</taxon>
        <taxon>Agaricales</taxon>
        <taxon>Tricholomatineae</taxon>
        <taxon>Lyophyllaceae</taxon>
        <taxon>Sphagnurus</taxon>
    </lineage>
</organism>
<dbReference type="GO" id="GO:0046872">
    <property type="term" value="F:metal ion binding"/>
    <property type="evidence" value="ECO:0007669"/>
    <property type="project" value="UniProtKB-KW"/>
</dbReference>
<keyword evidence="1 3" id="KW-0479">Metal-binding</keyword>